<sequence>MLNLDTNQPLCITCRVLSLLLSQFEAKFLKEIKKRIRKVVHDCGTLPFVGSLLLAFVCCTVA</sequence>
<name>A0A068U8G5_COFCA</name>
<keyword evidence="2" id="KW-1185">Reference proteome</keyword>
<gene>
    <name evidence="1" type="ORF">GSCOC_T00019572001</name>
</gene>
<dbReference type="AlphaFoldDB" id="A0A068U8G5"/>
<reference evidence="2" key="1">
    <citation type="journal article" date="2014" name="Science">
        <title>The coffee genome provides insight into the convergent evolution of caffeine biosynthesis.</title>
        <authorList>
            <person name="Denoeud F."/>
            <person name="Carretero-Paulet L."/>
            <person name="Dereeper A."/>
            <person name="Droc G."/>
            <person name="Guyot R."/>
            <person name="Pietrella M."/>
            <person name="Zheng C."/>
            <person name="Alberti A."/>
            <person name="Anthony F."/>
            <person name="Aprea G."/>
            <person name="Aury J.M."/>
            <person name="Bento P."/>
            <person name="Bernard M."/>
            <person name="Bocs S."/>
            <person name="Campa C."/>
            <person name="Cenci A."/>
            <person name="Combes M.C."/>
            <person name="Crouzillat D."/>
            <person name="Da Silva C."/>
            <person name="Daddiego L."/>
            <person name="De Bellis F."/>
            <person name="Dussert S."/>
            <person name="Garsmeur O."/>
            <person name="Gayraud T."/>
            <person name="Guignon V."/>
            <person name="Jahn K."/>
            <person name="Jamilloux V."/>
            <person name="Joet T."/>
            <person name="Labadie K."/>
            <person name="Lan T."/>
            <person name="Leclercq J."/>
            <person name="Lepelley M."/>
            <person name="Leroy T."/>
            <person name="Li L.T."/>
            <person name="Librado P."/>
            <person name="Lopez L."/>
            <person name="Munoz A."/>
            <person name="Noel B."/>
            <person name="Pallavicini A."/>
            <person name="Perrotta G."/>
            <person name="Poncet V."/>
            <person name="Pot D."/>
            <person name="Priyono X."/>
            <person name="Rigoreau M."/>
            <person name="Rouard M."/>
            <person name="Rozas J."/>
            <person name="Tranchant-Dubreuil C."/>
            <person name="VanBuren R."/>
            <person name="Zhang Q."/>
            <person name="Andrade A.C."/>
            <person name="Argout X."/>
            <person name="Bertrand B."/>
            <person name="de Kochko A."/>
            <person name="Graziosi G."/>
            <person name="Henry R.J."/>
            <person name="Jayarama X."/>
            <person name="Ming R."/>
            <person name="Nagai C."/>
            <person name="Rounsley S."/>
            <person name="Sankoff D."/>
            <person name="Giuliano G."/>
            <person name="Albert V.A."/>
            <person name="Wincker P."/>
            <person name="Lashermes P."/>
        </authorList>
    </citation>
    <scope>NUCLEOTIDE SEQUENCE [LARGE SCALE GENOMIC DNA]</scope>
    <source>
        <strain evidence="2">cv. DH200-94</strain>
    </source>
</reference>
<dbReference type="EMBL" id="HG739098">
    <property type="protein sequence ID" value="CDP04835.1"/>
    <property type="molecule type" value="Genomic_DNA"/>
</dbReference>
<accession>A0A068U8G5</accession>
<proteinExistence type="predicted"/>
<dbReference type="InParanoid" id="A0A068U8G5"/>
<evidence type="ECO:0000313" key="1">
    <source>
        <dbReference type="EMBL" id="CDP04835.1"/>
    </source>
</evidence>
<evidence type="ECO:0000313" key="2">
    <source>
        <dbReference type="Proteomes" id="UP000295252"/>
    </source>
</evidence>
<organism evidence="1 2">
    <name type="scientific">Coffea canephora</name>
    <name type="common">Robusta coffee</name>
    <dbReference type="NCBI Taxonomy" id="49390"/>
    <lineage>
        <taxon>Eukaryota</taxon>
        <taxon>Viridiplantae</taxon>
        <taxon>Streptophyta</taxon>
        <taxon>Embryophyta</taxon>
        <taxon>Tracheophyta</taxon>
        <taxon>Spermatophyta</taxon>
        <taxon>Magnoliopsida</taxon>
        <taxon>eudicotyledons</taxon>
        <taxon>Gunneridae</taxon>
        <taxon>Pentapetalae</taxon>
        <taxon>asterids</taxon>
        <taxon>lamiids</taxon>
        <taxon>Gentianales</taxon>
        <taxon>Rubiaceae</taxon>
        <taxon>Ixoroideae</taxon>
        <taxon>Gardenieae complex</taxon>
        <taxon>Bertiereae - Coffeeae clade</taxon>
        <taxon>Coffeeae</taxon>
        <taxon>Coffea</taxon>
    </lineage>
</organism>
<dbReference type="Gramene" id="CDP04835">
    <property type="protein sequence ID" value="CDP04835"/>
    <property type="gene ID" value="GSCOC_T00019572001"/>
</dbReference>
<dbReference type="Proteomes" id="UP000295252">
    <property type="component" value="Chromosome III"/>
</dbReference>
<protein>
    <submittedName>
        <fullName evidence="1">Uncharacterized protein</fullName>
    </submittedName>
</protein>